<dbReference type="Proteomes" id="UP000633731">
    <property type="component" value="Unassembled WGS sequence"/>
</dbReference>
<protein>
    <submittedName>
        <fullName evidence="1">Uncharacterized protein</fullName>
    </submittedName>
</protein>
<proteinExistence type="predicted"/>
<sequence length="45" mass="5002">MLWLSRVVPVALNGPMNRSDDTSVGMIKLLEYRAENVPALQEESA</sequence>
<gene>
    <name evidence="1" type="ORF">JJL49_01340</name>
</gene>
<evidence type="ECO:0000313" key="2">
    <source>
        <dbReference type="Proteomes" id="UP000633731"/>
    </source>
</evidence>
<dbReference type="EMBL" id="JAEOXF010000001">
    <property type="protein sequence ID" value="MBK4723877.1"/>
    <property type="molecule type" value="Genomic_DNA"/>
</dbReference>
<keyword evidence="2" id="KW-1185">Reference proteome</keyword>
<name>A0ACC5RGX5_ENTAG</name>
<accession>A0ACC5RGX5</accession>
<comment type="caution">
    <text evidence="1">The sequence shown here is derived from an EMBL/GenBank/DDBJ whole genome shotgun (WGS) entry which is preliminary data.</text>
</comment>
<reference evidence="1" key="1">
    <citation type="submission" date="2021-01" db="EMBL/GenBank/DDBJ databases">
        <title>Draft genome of Pantoea agglomerans Eh 335.</title>
        <authorList>
            <person name="Emsley S.A."/>
            <person name="Oline D.K."/>
            <person name="Saw J.H."/>
            <person name="Ushijima B."/>
            <person name="Videau P."/>
            <person name="Koyack M.J."/>
        </authorList>
    </citation>
    <scope>NUCLEOTIDE SEQUENCE</scope>
    <source>
        <strain evidence="1">Eh 335</strain>
    </source>
</reference>
<organism evidence="1 2">
    <name type="scientific">Enterobacter agglomerans</name>
    <name type="common">Erwinia herbicola</name>
    <name type="synonym">Pantoea agglomerans</name>
    <dbReference type="NCBI Taxonomy" id="549"/>
    <lineage>
        <taxon>Bacteria</taxon>
        <taxon>Pseudomonadati</taxon>
        <taxon>Pseudomonadota</taxon>
        <taxon>Gammaproteobacteria</taxon>
        <taxon>Enterobacterales</taxon>
        <taxon>Erwiniaceae</taxon>
        <taxon>Pantoea</taxon>
        <taxon>Pantoea agglomerans group</taxon>
    </lineage>
</organism>
<evidence type="ECO:0000313" key="1">
    <source>
        <dbReference type="EMBL" id="MBK4723877.1"/>
    </source>
</evidence>